<evidence type="ECO:0000313" key="1">
    <source>
        <dbReference type="EMBL" id="MBU2714350.1"/>
    </source>
</evidence>
<reference evidence="1 2" key="1">
    <citation type="submission" date="2021-04" db="EMBL/GenBank/DDBJ databases">
        <authorList>
            <person name="Pira H."/>
            <person name="Risdian C."/>
            <person name="Wink J."/>
        </authorList>
    </citation>
    <scope>NUCLEOTIDE SEQUENCE [LARGE SCALE GENOMIC DNA]</scope>
    <source>
        <strain evidence="1 2">WH53</strain>
    </source>
</reference>
<dbReference type="Proteomes" id="UP000690515">
    <property type="component" value="Unassembled WGS sequence"/>
</dbReference>
<organism evidence="1 2">
    <name type="scientific">Zooshikella harenae</name>
    <dbReference type="NCBI Taxonomy" id="2827238"/>
    <lineage>
        <taxon>Bacteria</taxon>
        <taxon>Pseudomonadati</taxon>
        <taxon>Pseudomonadota</taxon>
        <taxon>Gammaproteobacteria</taxon>
        <taxon>Oceanospirillales</taxon>
        <taxon>Zooshikellaceae</taxon>
        <taxon>Zooshikella</taxon>
    </lineage>
</organism>
<name>A0ABS5ZK80_9GAMM</name>
<sequence>MERVLIVEQVFGIGKRGVLVSPWLPLSVFEGKMLPTQVQLKTPDGKTLTKAAHFSIPRQSPPPKEYVLGCFIKNIIKEECPIGTEVWAEFCDKQAE</sequence>
<protein>
    <submittedName>
        <fullName evidence="1">Uncharacterized protein</fullName>
    </submittedName>
</protein>
<comment type="caution">
    <text evidence="1">The sequence shown here is derived from an EMBL/GenBank/DDBJ whole genome shotgun (WGS) entry which is preliminary data.</text>
</comment>
<dbReference type="RefSeq" id="WP_215822606.1">
    <property type="nucleotide sequence ID" value="NZ_JAGSOY010000233.1"/>
</dbReference>
<dbReference type="EMBL" id="JAGSOY010000233">
    <property type="protein sequence ID" value="MBU2714350.1"/>
    <property type="molecule type" value="Genomic_DNA"/>
</dbReference>
<gene>
    <name evidence="1" type="ORF">KCG35_25200</name>
</gene>
<proteinExistence type="predicted"/>
<keyword evidence="2" id="KW-1185">Reference proteome</keyword>
<accession>A0ABS5ZK80</accession>
<evidence type="ECO:0000313" key="2">
    <source>
        <dbReference type="Proteomes" id="UP000690515"/>
    </source>
</evidence>